<dbReference type="GO" id="GO:0005871">
    <property type="term" value="C:kinesin complex"/>
    <property type="evidence" value="ECO:0007669"/>
    <property type="project" value="UniProtKB-UniRule"/>
</dbReference>
<dbReference type="SUPFAM" id="SSF48452">
    <property type="entry name" value="TPR-like"/>
    <property type="match status" value="2"/>
</dbReference>
<feature type="region of interest" description="Disordered" evidence="14">
    <location>
        <begin position="495"/>
        <end position="544"/>
    </location>
</feature>
<evidence type="ECO:0000256" key="5">
    <source>
        <dbReference type="ARBA" id="ARBA00022737"/>
    </source>
</evidence>
<proteinExistence type="inferred from homology"/>
<evidence type="ECO:0000256" key="13">
    <source>
        <dbReference type="SAM" id="Coils"/>
    </source>
</evidence>
<feature type="region of interest" description="Disordered" evidence="14">
    <location>
        <begin position="151"/>
        <end position="204"/>
    </location>
</feature>
<dbReference type="Proteomes" id="UP000887572">
    <property type="component" value="Unplaced"/>
</dbReference>
<evidence type="ECO:0000256" key="1">
    <source>
        <dbReference type="ARBA" id="ARBA00004245"/>
    </source>
</evidence>
<dbReference type="InterPro" id="IPR011990">
    <property type="entry name" value="TPR-like_helical_dom_sf"/>
</dbReference>
<dbReference type="PANTHER" id="PTHR45783:SF3">
    <property type="entry name" value="KINESIN LIGHT CHAIN"/>
    <property type="match status" value="1"/>
</dbReference>
<name>A0A914HI12_GLORO</name>
<keyword evidence="15" id="KW-1185">Reference proteome</keyword>
<evidence type="ECO:0000256" key="11">
    <source>
        <dbReference type="PROSITE-ProRule" id="PRU00339"/>
    </source>
</evidence>
<dbReference type="FunFam" id="1.25.40.10:FF:000003">
    <property type="entry name" value="kinesin light chain isoform X1"/>
    <property type="match status" value="1"/>
</dbReference>
<evidence type="ECO:0000256" key="14">
    <source>
        <dbReference type="SAM" id="MobiDB-lite"/>
    </source>
</evidence>
<dbReference type="InterPro" id="IPR002151">
    <property type="entry name" value="Kinesin_light"/>
</dbReference>
<protein>
    <recommendedName>
        <fullName evidence="10 12">Kinesin light chain</fullName>
    </recommendedName>
</protein>
<keyword evidence="5" id="KW-0677">Repeat</keyword>
<accession>A0A914HI12</accession>
<evidence type="ECO:0000256" key="10">
    <source>
        <dbReference type="ARBA" id="ARBA00067974"/>
    </source>
</evidence>
<sequence length="567" mass="63456">MAGKGRIDTPNKEMLSQEEIFRNTRTVSQGLDALQEENEAIKSKLMVGMDVLTPDERQLIDEKASIVDKNLENIRLGLEESQVMLALASHLQNLEAEKQKYKAQVRRLCQENAWIRDELNSTQQQLRQCEQDKAQLEEEVKHLKFMNSIKKFDEDMPDRADTDEQQADQMRSSEVNTLQELGFGPDEDDDLHNASQFSQPTPANAMAASASAGYDIPQRLKTLHNLVIQYAAQGRYEVAVPLCKQALEDLEKNNGHDHPDVATMLNILALVYRDQRKYKEAANLLNEALAIRERCLGEDHPAVAATLNNLAVLYGKRGKYKEAEPLCKRALEIREKVLGHDHPDVAKQLNNLALICQNQGMYDEVEKYYRRALEIYESKMGPDDSNVAKTKNNLSSAFLKQGKYKEAELLYKQILTRAHERQYGHVSDGNRPIWMIAEDREDNKQADSGIYLESVQGSMKVDNPTVTTTLKNLGALYRRQGKYQAADTLDDAALRAKKQSAEEPGPHPSVQQSAGDDDDSPSAGGDQMTQSQIGTVSMTQSQSSNKLKRFMNVLGFTAEGGGGAGAQ</sequence>
<evidence type="ECO:0000256" key="4">
    <source>
        <dbReference type="ARBA" id="ARBA00022701"/>
    </source>
</evidence>
<feature type="compositionally biased region" description="Polar residues" evidence="14">
    <location>
        <begin position="167"/>
        <end position="179"/>
    </location>
</feature>
<keyword evidence="4 12" id="KW-0493">Microtubule</keyword>
<dbReference type="PROSITE" id="PS50005">
    <property type="entry name" value="TPR"/>
    <property type="match status" value="1"/>
</dbReference>
<dbReference type="Gene3D" id="1.25.40.10">
    <property type="entry name" value="Tetratricopeptide repeat domain"/>
    <property type="match status" value="1"/>
</dbReference>
<evidence type="ECO:0000313" key="16">
    <source>
        <dbReference type="WBParaSite" id="Gr19_v10_g17551.t2"/>
    </source>
</evidence>
<evidence type="ECO:0000256" key="2">
    <source>
        <dbReference type="ARBA" id="ARBA00009622"/>
    </source>
</evidence>
<dbReference type="Pfam" id="PF13374">
    <property type="entry name" value="TPR_10"/>
    <property type="match status" value="2"/>
</dbReference>
<keyword evidence="7 13" id="KW-0175">Coiled coil</keyword>
<comment type="function">
    <text evidence="12">Kinesin is a microtubule-associated force-producing protein that play a role in organelle transport.</text>
</comment>
<feature type="compositionally biased region" description="Polar residues" evidence="14">
    <location>
        <begin position="193"/>
        <end position="202"/>
    </location>
</feature>
<dbReference type="SMART" id="SM00028">
    <property type="entry name" value="TPR"/>
    <property type="match status" value="6"/>
</dbReference>
<reference evidence="16" key="1">
    <citation type="submission" date="2022-11" db="UniProtKB">
        <authorList>
            <consortium name="WormBaseParasite"/>
        </authorList>
    </citation>
    <scope>IDENTIFICATION</scope>
</reference>
<dbReference type="PRINTS" id="PR00381">
    <property type="entry name" value="KINESINLIGHT"/>
</dbReference>
<dbReference type="GO" id="GO:0007018">
    <property type="term" value="P:microtubule-based movement"/>
    <property type="evidence" value="ECO:0007669"/>
    <property type="project" value="TreeGrafter"/>
</dbReference>
<keyword evidence="6 11" id="KW-0802">TPR repeat</keyword>
<organism evidence="15 16">
    <name type="scientific">Globodera rostochiensis</name>
    <name type="common">Golden nematode worm</name>
    <name type="synonym">Heterodera rostochiensis</name>
    <dbReference type="NCBI Taxonomy" id="31243"/>
    <lineage>
        <taxon>Eukaryota</taxon>
        <taxon>Metazoa</taxon>
        <taxon>Ecdysozoa</taxon>
        <taxon>Nematoda</taxon>
        <taxon>Chromadorea</taxon>
        <taxon>Rhabditida</taxon>
        <taxon>Tylenchina</taxon>
        <taxon>Tylenchomorpha</taxon>
        <taxon>Tylenchoidea</taxon>
        <taxon>Heteroderidae</taxon>
        <taxon>Heteroderinae</taxon>
        <taxon>Globodera</taxon>
    </lineage>
</organism>
<dbReference type="AlphaFoldDB" id="A0A914HI12"/>
<dbReference type="WBParaSite" id="Gr19_v10_g17551.t2">
    <property type="protein sequence ID" value="Gr19_v10_g17551.t2"/>
    <property type="gene ID" value="Gr19_v10_g17551"/>
</dbReference>
<comment type="similarity">
    <text evidence="2 12">Belongs to the kinesin light chain family.</text>
</comment>
<dbReference type="PANTHER" id="PTHR45783">
    <property type="entry name" value="KINESIN LIGHT CHAIN"/>
    <property type="match status" value="1"/>
</dbReference>
<evidence type="ECO:0000256" key="8">
    <source>
        <dbReference type="ARBA" id="ARBA00023175"/>
    </source>
</evidence>
<evidence type="ECO:0000256" key="7">
    <source>
        <dbReference type="ARBA" id="ARBA00023054"/>
    </source>
</evidence>
<dbReference type="Pfam" id="PF13424">
    <property type="entry name" value="TPR_12"/>
    <property type="match status" value="2"/>
</dbReference>
<keyword evidence="3 12" id="KW-0963">Cytoplasm</keyword>
<dbReference type="GO" id="GO:0019894">
    <property type="term" value="F:kinesin binding"/>
    <property type="evidence" value="ECO:0007669"/>
    <property type="project" value="TreeGrafter"/>
</dbReference>
<evidence type="ECO:0000313" key="15">
    <source>
        <dbReference type="Proteomes" id="UP000887572"/>
    </source>
</evidence>
<evidence type="ECO:0000256" key="12">
    <source>
        <dbReference type="RuleBase" id="RU367020"/>
    </source>
</evidence>
<dbReference type="GO" id="GO:0005737">
    <property type="term" value="C:cytoplasm"/>
    <property type="evidence" value="ECO:0007669"/>
    <property type="project" value="TreeGrafter"/>
</dbReference>
<dbReference type="GO" id="GO:0005874">
    <property type="term" value="C:microtubule"/>
    <property type="evidence" value="ECO:0007669"/>
    <property type="project" value="UniProtKB-UniRule"/>
</dbReference>
<evidence type="ECO:0000256" key="9">
    <source>
        <dbReference type="ARBA" id="ARBA00023212"/>
    </source>
</evidence>
<feature type="coiled-coil region" evidence="13">
    <location>
        <begin position="84"/>
        <end position="146"/>
    </location>
</feature>
<feature type="compositionally biased region" description="Polar residues" evidence="14">
    <location>
        <begin position="528"/>
        <end position="544"/>
    </location>
</feature>
<dbReference type="InterPro" id="IPR019734">
    <property type="entry name" value="TPR_rpt"/>
</dbReference>
<evidence type="ECO:0000256" key="3">
    <source>
        <dbReference type="ARBA" id="ARBA00022490"/>
    </source>
</evidence>
<keyword evidence="8 12" id="KW-0505">Motor protein</keyword>
<feature type="compositionally biased region" description="Basic and acidic residues" evidence="14">
    <location>
        <begin position="151"/>
        <end position="162"/>
    </location>
</feature>
<comment type="subunit">
    <text evidence="12">Oligomeric complex composed of two heavy chains and two light chains.</text>
</comment>
<comment type="subcellular location">
    <subcellularLocation>
        <location evidence="1 12">Cytoplasm</location>
        <location evidence="1 12">Cytoskeleton</location>
    </subcellularLocation>
</comment>
<evidence type="ECO:0000256" key="6">
    <source>
        <dbReference type="ARBA" id="ARBA00022803"/>
    </source>
</evidence>
<feature type="repeat" description="TPR" evidence="11">
    <location>
        <begin position="304"/>
        <end position="337"/>
    </location>
</feature>
<keyword evidence="9 12" id="KW-0206">Cytoskeleton</keyword>